<organism evidence="14 15">
    <name type="scientific">Pararge aegeria aegeria</name>
    <dbReference type="NCBI Taxonomy" id="348720"/>
    <lineage>
        <taxon>Eukaryota</taxon>
        <taxon>Metazoa</taxon>
        <taxon>Ecdysozoa</taxon>
        <taxon>Arthropoda</taxon>
        <taxon>Hexapoda</taxon>
        <taxon>Insecta</taxon>
        <taxon>Pterygota</taxon>
        <taxon>Neoptera</taxon>
        <taxon>Endopterygota</taxon>
        <taxon>Lepidoptera</taxon>
        <taxon>Glossata</taxon>
        <taxon>Ditrysia</taxon>
        <taxon>Papilionoidea</taxon>
        <taxon>Nymphalidae</taxon>
        <taxon>Satyrinae</taxon>
        <taxon>Satyrini</taxon>
        <taxon>Parargina</taxon>
        <taxon>Pararge</taxon>
    </lineage>
</organism>
<keyword evidence="4 12" id="KW-0894">Sodium channel</keyword>
<evidence type="ECO:0000313" key="14">
    <source>
        <dbReference type="EMBL" id="CAH2258254.1"/>
    </source>
</evidence>
<dbReference type="AlphaFoldDB" id="A0A8S4SCG8"/>
<evidence type="ECO:0000256" key="13">
    <source>
        <dbReference type="SAM" id="Phobius"/>
    </source>
</evidence>
<feature type="non-terminal residue" evidence="14">
    <location>
        <position position="1"/>
    </location>
</feature>
<evidence type="ECO:0000313" key="15">
    <source>
        <dbReference type="Proteomes" id="UP000838756"/>
    </source>
</evidence>
<dbReference type="OrthoDB" id="10055027at2759"/>
<evidence type="ECO:0000256" key="10">
    <source>
        <dbReference type="ARBA" id="ARBA00023201"/>
    </source>
</evidence>
<evidence type="ECO:0000256" key="2">
    <source>
        <dbReference type="ARBA" id="ARBA00007193"/>
    </source>
</evidence>
<proteinExistence type="inferred from homology"/>
<keyword evidence="9 13" id="KW-0472">Membrane</keyword>
<keyword evidence="7" id="KW-0915">Sodium</keyword>
<name>A0A8S4SCG8_9NEOP</name>
<keyword evidence="15" id="KW-1185">Reference proteome</keyword>
<evidence type="ECO:0000256" key="5">
    <source>
        <dbReference type="ARBA" id="ARBA00022692"/>
    </source>
</evidence>
<evidence type="ECO:0000256" key="9">
    <source>
        <dbReference type="ARBA" id="ARBA00023136"/>
    </source>
</evidence>
<evidence type="ECO:0000256" key="1">
    <source>
        <dbReference type="ARBA" id="ARBA00004141"/>
    </source>
</evidence>
<dbReference type="EMBL" id="CAKXAJ010026138">
    <property type="protein sequence ID" value="CAH2258254.1"/>
    <property type="molecule type" value="Genomic_DNA"/>
</dbReference>
<feature type="transmembrane region" description="Helical" evidence="13">
    <location>
        <begin position="229"/>
        <end position="259"/>
    </location>
</feature>
<dbReference type="GO" id="GO:0005272">
    <property type="term" value="F:sodium channel activity"/>
    <property type="evidence" value="ECO:0007669"/>
    <property type="project" value="UniProtKB-KW"/>
</dbReference>
<gene>
    <name evidence="14" type="primary">jg20533</name>
    <name evidence="14" type="ORF">PAEG_LOCUS23295</name>
</gene>
<evidence type="ECO:0000256" key="6">
    <source>
        <dbReference type="ARBA" id="ARBA00022989"/>
    </source>
</evidence>
<dbReference type="Pfam" id="PF00858">
    <property type="entry name" value="ASC"/>
    <property type="match status" value="1"/>
</dbReference>
<evidence type="ECO:0000256" key="11">
    <source>
        <dbReference type="ARBA" id="ARBA00023303"/>
    </source>
</evidence>
<comment type="similarity">
    <text evidence="2 12">Belongs to the amiloride-sensitive sodium channel (TC 1.A.6) family.</text>
</comment>
<keyword evidence="11 12" id="KW-0407">Ion channel</keyword>
<evidence type="ECO:0000256" key="3">
    <source>
        <dbReference type="ARBA" id="ARBA00022448"/>
    </source>
</evidence>
<evidence type="ECO:0000256" key="8">
    <source>
        <dbReference type="ARBA" id="ARBA00023065"/>
    </source>
</evidence>
<keyword evidence="3 12" id="KW-0813">Transport</keyword>
<evidence type="ECO:0000256" key="7">
    <source>
        <dbReference type="ARBA" id="ARBA00023053"/>
    </source>
</evidence>
<sequence length="277" mass="31481">SIPENVTDRLPIILSHVLQRKKTNHEHLLILEDILVKNNLTLPEALMRVTPACHRIVLNCRWQIYMMPCEVLFKKELTDWGACCVARPYDLNVDDVIASRMEVTRRLSIAVQCSDQTTFNGCERCCIDYRFITSVEVLVRKRRNVSPNTGPDYEVHPIAVRKKNFSCNCLPACKKVFTYMALESSAMDAFQYTNDKIYAGINASISSVLRIVVRMSESRLFVVHPTETWITLLSSLGGVFNMFLGVGLFSALEVLYLLFVRLPIAILKPTNMANSET</sequence>
<comment type="caution">
    <text evidence="14">The sequence shown here is derived from an EMBL/GenBank/DDBJ whole genome shotgun (WGS) entry which is preliminary data.</text>
</comment>
<keyword evidence="5 12" id="KW-0812">Transmembrane</keyword>
<evidence type="ECO:0000256" key="12">
    <source>
        <dbReference type="RuleBase" id="RU000679"/>
    </source>
</evidence>
<dbReference type="InterPro" id="IPR001873">
    <property type="entry name" value="ENaC"/>
</dbReference>
<accession>A0A8S4SCG8</accession>
<reference evidence="14" key="1">
    <citation type="submission" date="2022-03" db="EMBL/GenBank/DDBJ databases">
        <authorList>
            <person name="Lindestad O."/>
        </authorList>
    </citation>
    <scope>NUCLEOTIDE SEQUENCE</scope>
</reference>
<protein>
    <submittedName>
        <fullName evidence="14">Jg20533 protein</fullName>
    </submittedName>
</protein>
<keyword evidence="10 12" id="KW-0739">Sodium transport</keyword>
<keyword evidence="8 12" id="KW-0406">Ion transport</keyword>
<dbReference type="GO" id="GO:0016020">
    <property type="term" value="C:membrane"/>
    <property type="evidence" value="ECO:0007669"/>
    <property type="project" value="UniProtKB-SubCell"/>
</dbReference>
<keyword evidence="6 13" id="KW-1133">Transmembrane helix</keyword>
<evidence type="ECO:0000256" key="4">
    <source>
        <dbReference type="ARBA" id="ARBA00022461"/>
    </source>
</evidence>
<dbReference type="Proteomes" id="UP000838756">
    <property type="component" value="Unassembled WGS sequence"/>
</dbReference>
<comment type="subcellular location">
    <subcellularLocation>
        <location evidence="1">Membrane</location>
        <topology evidence="1">Multi-pass membrane protein</topology>
    </subcellularLocation>
</comment>